<feature type="compositionally biased region" description="Gly residues" evidence="1">
    <location>
        <begin position="130"/>
        <end position="139"/>
    </location>
</feature>
<keyword evidence="3" id="KW-1185">Reference proteome</keyword>
<gene>
    <name evidence="2" type="ORF">GCM10023183_36100</name>
</gene>
<dbReference type="RefSeq" id="WP_345169387.1">
    <property type="nucleotide sequence ID" value="NZ_BAABGX010000003.1"/>
</dbReference>
<evidence type="ECO:0000313" key="3">
    <source>
        <dbReference type="Proteomes" id="UP001501844"/>
    </source>
</evidence>
<dbReference type="Pfam" id="PF12732">
    <property type="entry name" value="YtxH"/>
    <property type="match status" value="1"/>
</dbReference>
<feature type="compositionally biased region" description="Polar residues" evidence="1">
    <location>
        <begin position="88"/>
        <end position="107"/>
    </location>
</feature>
<reference evidence="3" key="1">
    <citation type="journal article" date="2019" name="Int. J. Syst. Evol. Microbiol.">
        <title>The Global Catalogue of Microorganisms (GCM) 10K type strain sequencing project: providing services to taxonomists for standard genome sequencing and annotation.</title>
        <authorList>
            <consortium name="The Broad Institute Genomics Platform"/>
            <consortium name="The Broad Institute Genome Sequencing Center for Infectious Disease"/>
            <person name="Wu L."/>
            <person name="Ma J."/>
        </authorList>
    </citation>
    <scope>NUCLEOTIDE SEQUENCE [LARGE SCALE GENOMIC DNA]</scope>
    <source>
        <strain evidence="3">JCM 17917</strain>
    </source>
</reference>
<dbReference type="Proteomes" id="UP001501844">
    <property type="component" value="Unassembled WGS sequence"/>
</dbReference>
<feature type="region of interest" description="Disordered" evidence="1">
    <location>
        <begin position="75"/>
        <end position="139"/>
    </location>
</feature>
<dbReference type="InterPro" id="IPR024623">
    <property type="entry name" value="YtxH"/>
</dbReference>
<evidence type="ECO:0008006" key="4">
    <source>
        <dbReference type="Google" id="ProtNLM"/>
    </source>
</evidence>
<comment type="caution">
    <text evidence="2">The sequence shown here is derived from an EMBL/GenBank/DDBJ whole genome shotgun (WGS) entry which is preliminary data.</text>
</comment>
<evidence type="ECO:0000313" key="2">
    <source>
        <dbReference type="EMBL" id="GAA4315476.1"/>
    </source>
</evidence>
<proteinExistence type="predicted"/>
<organism evidence="2 3">
    <name type="scientific">Nibribacter koreensis</name>
    <dbReference type="NCBI Taxonomy" id="1084519"/>
    <lineage>
        <taxon>Bacteria</taxon>
        <taxon>Pseudomonadati</taxon>
        <taxon>Bacteroidota</taxon>
        <taxon>Cytophagia</taxon>
        <taxon>Cytophagales</taxon>
        <taxon>Hymenobacteraceae</taxon>
        <taxon>Nibribacter</taxon>
    </lineage>
</organism>
<dbReference type="EMBL" id="BAABGX010000003">
    <property type="protein sequence ID" value="GAA4315476.1"/>
    <property type="molecule type" value="Genomic_DNA"/>
</dbReference>
<protein>
    <recommendedName>
        <fullName evidence="4">Gas vesicle protein</fullName>
    </recommendedName>
</protein>
<feature type="compositionally biased region" description="Low complexity" evidence="1">
    <location>
        <begin position="116"/>
        <end position="129"/>
    </location>
</feature>
<sequence>MKKDNNGKILLAMLAGASAGVIAGILMAPETGEATRGNLKKSASKLGKDLETKLQAGMEQLQTLSSSVGTSAGSLLNKVKGSSGDADVTNTGSNTKATSHLANNPTGGNIEAAGEATPSGAKATGKGAKTMGGGANTAS</sequence>
<name>A0ABP8G212_9BACT</name>
<evidence type="ECO:0000256" key="1">
    <source>
        <dbReference type="SAM" id="MobiDB-lite"/>
    </source>
</evidence>
<accession>A0ABP8G212</accession>